<organism evidence="1 2">
    <name type="scientific">Lasius platythorax</name>
    <dbReference type="NCBI Taxonomy" id="488582"/>
    <lineage>
        <taxon>Eukaryota</taxon>
        <taxon>Metazoa</taxon>
        <taxon>Ecdysozoa</taxon>
        <taxon>Arthropoda</taxon>
        <taxon>Hexapoda</taxon>
        <taxon>Insecta</taxon>
        <taxon>Pterygota</taxon>
        <taxon>Neoptera</taxon>
        <taxon>Endopterygota</taxon>
        <taxon>Hymenoptera</taxon>
        <taxon>Apocrita</taxon>
        <taxon>Aculeata</taxon>
        <taxon>Formicoidea</taxon>
        <taxon>Formicidae</taxon>
        <taxon>Formicinae</taxon>
        <taxon>Lasius</taxon>
        <taxon>Lasius</taxon>
    </lineage>
</organism>
<gene>
    <name evidence="1" type="ORF">LPLAT_LOCUS3768</name>
</gene>
<evidence type="ECO:0000313" key="2">
    <source>
        <dbReference type="Proteomes" id="UP001497644"/>
    </source>
</evidence>
<dbReference type="Proteomes" id="UP001497644">
    <property type="component" value="Chromosome 13"/>
</dbReference>
<protein>
    <submittedName>
        <fullName evidence="1">Uncharacterized protein</fullName>
    </submittedName>
</protein>
<accession>A0AAV2NCD0</accession>
<name>A0AAV2NCD0_9HYME</name>
<proteinExistence type="predicted"/>
<sequence>MRATSWRGATKPLDWQDEILESTNGKNLRGKLCGAPRWEFHGGIRKGEKDRHGGANENSFAFGENERERVQCVQGLSVIGSSRALPESIWRNK</sequence>
<reference evidence="1" key="1">
    <citation type="submission" date="2024-04" db="EMBL/GenBank/DDBJ databases">
        <authorList>
            <consortium name="Molecular Ecology Group"/>
        </authorList>
    </citation>
    <scope>NUCLEOTIDE SEQUENCE</scope>
</reference>
<evidence type="ECO:0000313" key="1">
    <source>
        <dbReference type="EMBL" id="CAL1677812.1"/>
    </source>
</evidence>
<keyword evidence="2" id="KW-1185">Reference proteome</keyword>
<dbReference type="EMBL" id="OZ034836">
    <property type="protein sequence ID" value="CAL1677812.1"/>
    <property type="molecule type" value="Genomic_DNA"/>
</dbReference>
<dbReference type="AlphaFoldDB" id="A0AAV2NCD0"/>